<evidence type="ECO:0000256" key="1">
    <source>
        <dbReference type="SAM" id="MobiDB-lite"/>
    </source>
</evidence>
<dbReference type="AlphaFoldDB" id="A0A0B0IM19"/>
<comment type="caution">
    <text evidence="2">The sequence shown here is derived from an EMBL/GenBank/DDBJ whole genome shotgun (WGS) entry which is preliminary data.</text>
</comment>
<accession>A0A0B0IM19</accession>
<sequence>MDFNLPFPPAGVGPPSRPLVERKDRNSLLFNDQKKLGEIAQRRQCKRKKRLFQCPHDFHLFQ</sequence>
<feature type="compositionally biased region" description="Pro residues" evidence="1">
    <location>
        <begin position="1"/>
        <end position="17"/>
    </location>
</feature>
<feature type="region of interest" description="Disordered" evidence="1">
    <location>
        <begin position="1"/>
        <end position="20"/>
    </location>
</feature>
<reference evidence="2 3" key="1">
    <citation type="submission" date="2014-09" db="EMBL/GenBank/DDBJ databases">
        <title>Genome sequencing and annotation of Bacillus Okhensis strain Kh10-101T.</title>
        <authorList>
            <person name="Prakash J.S."/>
        </authorList>
    </citation>
    <scope>NUCLEOTIDE SEQUENCE [LARGE SCALE GENOMIC DNA]</scope>
    <source>
        <strain evidence="3">Kh10-101T</strain>
    </source>
</reference>
<gene>
    <name evidence="2" type="ORF">LQ50_04965</name>
</gene>
<keyword evidence="3" id="KW-1185">Reference proteome</keyword>
<name>A0A0B0IM19_9BACI</name>
<organism evidence="2 3">
    <name type="scientific">Halalkalibacter okhensis</name>
    <dbReference type="NCBI Taxonomy" id="333138"/>
    <lineage>
        <taxon>Bacteria</taxon>
        <taxon>Bacillati</taxon>
        <taxon>Bacillota</taxon>
        <taxon>Bacilli</taxon>
        <taxon>Bacillales</taxon>
        <taxon>Bacillaceae</taxon>
        <taxon>Halalkalibacter</taxon>
    </lineage>
</organism>
<evidence type="ECO:0000313" key="2">
    <source>
        <dbReference type="EMBL" id="KHF41124.1"/>
    </source>
</evidence>
<dbReference type="Proteomes" id="UP000030832">
    <property type="component" value="Unassembled WGS sequence"/>
</dbReference>
<dbReference type="EMBL" id="JRJU01000004">
    <property type="protein sequence ID" value="KHF41124.1"/>
    <property type="molecule type" value="Genomic_DNA"/>
</dbReference>
<protein>
    <submittedName>
        <fullName evidence="2">Uncharacterized protein</fullName>
    </submittedName>
</protein>
<proteinExistence type="predicted"/>
<evidence type="ECO:0000313" key="3">
    <source>
        <dbReference type="Proteomes" id="UP000030832"/>
    </source>
</evidence>